<proteinExistence type="inferred from homology"/>
<dbReference type="Pfam" id="PF00082">
    <property type="entry name" value="Peptidase_S8"/>
    <property type="match status" value="1"/>
</dbReference>
<dbReference type="CDD" id="cd04852">
    <property type="entry name" value="Peptidases_S8_3"/>
    <property type="match status" value="1"/>
</dbReference>
<evidence type="ECO:0000259" key="9">
    <source>
        <dbReference type="Pfam" id="PF05922"/>
    </source>
</evidence>
<dbReference type="Pfam" id="PF17766">
    <property type="entry name" value="fn3_6"/>
    <property type="match status" value="1"/>
</dbReference>
<dbReference type="CDD" id="cd02120">
    <property type="entry name" value="PA_subtilisin_like"/>
    <property type="match status" value="1"/>
</dbReference>
<dbReference type="SUPFAM" id="SSF52743">
    <property type="entry name" value="Subtilisin-like"/>
    <property type="match status" value="1"/>
</dbReference>
<feature type="domain" description="Inhibitor I9" evidence="9">
    <location>
        <begin position="44"/>
        <end position="123"/>
    </location>
</feature>
<dbReference type="FunFam" id="3.30.70.80:FF:000002">
    <property type="entry name" value="Subtilisin-like protease SBT5.3"/>
    <property type="match status" value="1"/>
</dbReference>
<evidence type="ECO:0000256" key="3">
    <source>
        <dbReference type="ARBA" id="ARBA00022729"/>
    </source>
</evidence>
<dbReference type="InterPro" id="IPR023828">
    <property type="entry name" value="Peptidase_S8_Ser-AS"/>
</dbReference>
<organism evidence="11 12">
    <name type="scientific">Cinnamomum micranthum f. kanehirae</name>
    <dbReference type="NCBI Taxonomy" id="337451"/>
    <lineage>
        <taxon>Eukaryota</taxon>
        <taxon>Viridiplantae</taxon>
        <taxon>Streptophyta</taxon>
        <taxon>Embryophyta</taxon>
        <taxon>Tracheophyta</taxon>
        <taxon>Spermatophyta</taxon>
        <taxon>Magnoliopsida</taxon>
        <taxon>Magnoliidae</taxon>
        <taxon>Laurales</taxon>
        <taxon>Lauraceae</taxon>
        <taxon>Cinnamomum</taxon>
    </lineage>
</organism>
<dbReference type="Gene3D" id="3.30.70.80">
    <property type="entry name" value="Peptidase S8 propeptide/proteinase inhibitor I9"/>
    <property type="match status" value="1"/>
</dbReference>
<evidence type="ECO:0000259" key="10">
    <source>
        <dbReference type="Pfam" id="PF17766"/>
    </source>
</evidence>
<evidence type="ECO:0000256" key="7">
    <source>
        <dbReference type="PROSITE-ProRule" id="PRU01240"/>
    </source>
</evidence>
<dbReference type="EMBL" id="QPKB01000006">
    <property type="protein sequence ID" value="RWR87686.1"/>
    <property type="molecule type" value="Genomic_DNA"/>
</dbReference>
<dbReference type="InterPro" id="IPR045051">
    <property type="entry name" value="SBT"/>
</dbReference>
<keyword evidence="4 7" id="KW-0378">Hydrolase</keyword>
<name>A0A443PAC5_9MAGN</name>
<dbReference type="InterPro" id="IPR034197">
    <property type="entry name" value="Peptidases_S8_3"/>
</dbReference>
<protein>
    <submittedName>
        <fullName evidence="11">Subtilisin-like protein protease SBT3.5 isoform X1</fullName>
    </submittedName>
</protein>
<feature type="active site" description="Charge relay system" evidence="6 7">
    <location>
        <position position="158"/>
    </location>
</feature>
<dbReference type="AlphaFoldDB" id="A0A443PAC5"/>
<dbReference type="Gene3D" id="2.60.40.2310">
    <property type="match status" value="1"/>
</dbReference>
<dbReference type="PROSITE" id="PS00138">
    <property type="entry name" value="SUBTILASE_SER"/>
    <property type="match status" value="1"/>
</dbReference>
<dbReference type="PRINTS" id="PR00723">
    <property type="entry name" value="SUBTILISIN"/>
</dbReference>
<comment type="similarity">
    <text evidence="1 7">Belongs to the peptidase S8 family.</text>
</comment>
<dbReference type="InterPro" id="IPR010259">
    <property type="entry name" value="S8pro/Inhibitor_I9"/>
</dbReference>
<dbReference type="FunFam" id="3.40.50.200:FF:000006">
    <property type="entry name" value="Subtilisin-like protease SBT1.5"/>
    <property type="match status" value="1"/>
</dbReference>
<evidence type="ECO:0000256" key="4">
    <source>
        <dbReference type="ARBA" id="ARBA00022801"/>
    </source>
</evidence>
<keyword evidence="3" id="KW-0732">Signal</keyword>
<dbReference type="InterPro" id="IPR000209">
    <property type="entry name" value="Peptidase_S8/S53_dom"/>
</dbReference>
<dbReference type="InterPro" id="IPR036852">
    <property type="entry name" value="Peptidase_S8/S53_dom_sf"/>
</dbReference>
<evidence type="ECO:0000256" key="6">
    <source>
        <dbReference type="PIRSR" id="PIRSR615500-1"/>
    </source>
</evidence>
<dbReference type="InterPro" id="IPR037045">
    <property type="entry name" value="S8pro/Inhibitor_I9_sf"/>
</dbReference>
<feature type="active site" description="Charge relay system" evidence="6 7">
    <location>
        <position position="554"/>
    </location>
</feature>
<dbReference type="InterPro" id="IPR041469">
    <property type="entry name" value="Subtilisin-like_FN3"/>
</dbReference>
<keyword evidence="5 7" id="KW-0720">Serine protease</keyword>
<feature type="domain" description="Subtilisin-like protease fibronectin type-III" evidence="10">
    <location>
        <begin position="664"/>
        <end position="759"/>
    </location>
</feature>
<gene>
    <name evidence="11" type="ORF">CKAN_01664000</name>
</gene>
<dbReference type="Gene3D" id="3.50.30.30">
    <property type="match status" value="1"/>
</dbReference>
<evidence type="ECO:0000313" key="12">
    <source>
        <dbReference type="Proteomes" id="UP000283530"/>
    </source>
</evidence>
<keyword evidence="12" id="KW-1185">Reference proteome</keyword>
<dbReference type="Gene3D" id="3.40.50.200">
    <property type="entry name" value="Peptidase S8/S53 domain"/>
    <property type="match status" value="1"/>
</dbReference>
<keyword evidence="2 7" id="KW-0645">Protease</keyword>
<evidence type="ECO:0000256" key="5">
    <source>
        <dbReference type="ARBA" id="ARBA00022825"/>
    </source>
</evidence>
<dbReference type="Proteomes" id="UP000283530">
    <property type="component" value="Unassembled WGS sequence"/>
</dbReference>
<feature type="active site" description="Charge relay system" evidence="6 7">
    <location>
        <position position="230"/>
    </location>
</feature>
<dbReference type="OrthoDB" id="206201at2759"/>
<accession>A0A443PAC5</accession>
<dbReference type="InterPro" id="IPR015500">
    <property type="entry name" value="Peptidase_S8_subtilisin-rel"/>
</dbReference>
<evidence type="ECO:0000313" key="11">
    <source>
        <dbReference type="EMBL" id="RWR87686.1"/>
    </source>
</evidence>
<comment type="caution">
    <text evidence="11">The sequence shown here is derived from an EMBL/GenBank/DDBJ whole genome shotgun (WGS) entry which is preliminary data.</text>
</comment>
<sequence length="771" mass="82811">MHFHTQMKKYTLTTLSAQCILLFLLISYQQHLSAASENAANKMYIVYMGERKHSDPSLVVDSHHNVLATVLGTSKETAADSIIYHYKHGFSGFATRLTDSQAKIMAEMPGVVDVIPKRFRKLHTTRSWDYLALSFSHANNNPYADSNMGDGIIVGVIDSGIVPESKSFHDQGLGPIPSRWKGECMVGDQFKSTHCNRKLIGARWFAKGVEDEINTTAAIEYFSPRDAAGHGTHTASTAVGSLVHDVSFKGLALGTVRGGAPRARLAVYKACWNLPGNPVSCTNADILKAVDEAIHDGVDVLSLSISGNRYTIDPVDIMLLHAVAKGITVICSAGNDGPRLSTVVHFVPWIITVAASTMDRSFPSPIMLGNNRTIMGQSLFTGDKETGFRDLGCPSDFSDASTCNCEDIVPDSRMKGKVVLCFASTSDLKVAEVSQGLGNIVSSGAVGAIIASYRTQLIPCHEWQCITVDYELGAQILSYTQSSRKPMVKLNPTKTFVGKPVSTKIAGFSSRGPSMLSPAILKPDVAAPGVNVLAAYVPKQKNSYQSFAFDSGTSMACPHVSGIVALLKVLHPNWSPAAIRSALATTASTADPSGETIFTIEDPQTVANPFHFGSGIVNPNRAADPGLIYDMGMTDYVHYLCSMGYSKSYSRSTVCPKKKPSILNLNLPSITIPNLSGSVTVTRTVTNVGPVDSTYIASIEHPLGVKVGVKPPELAFNKTVKTLSFTVTLSSNHKAIGGYYFGRLSWSDGIHKVTSPISVRTEIIPSYTDGA</sequence>
<dbReference type="GO" id="GO:0006508">
    <property type="term" value="P:proteolysis"/>
    <property type="evidence" value="ECO:0007669"/>
    <property type="project" value="UniProtKB-KW"/>
</dbReference>
<dbReference type="PANTHER" id="PTHR10795">
    <property type="entry name" value="PROPROTEIN CONVERTASE SUBTILISIN/KEXIN"/>
    <property type="match status" value="1"/>
</dbReference>
<dbReference type="GO" id="GO:0004252">
    <property type="term" value="F:serine-type endopeptidase activity"/>
    <property type="evidence" value="ECO:0007669"/>
    <property type="project" value="UniProtKB-UniRule"/>
</dbReference>
<evidence type="ECO:0000256" key="1">
    <source>
        <dbReference type="ARBA" id="ARBA00011073"/>
    </source>
</evidence>
<dbReference type="FunFam" id="2.60.40.2310:FF:000001">
    <property type="entry name" value="Subtilisin-like protease SBT1.5"/>
    <property type="match status" value="1"/>
</dbReference>
<evidence type="ECO:0000256" key="2">
    <source>
        <dbReference type="ARBA" id="ARBA00022670"/>
    </source>
</evidence>
<evidence type="ECO:0000259" key="8">
    <source>
        <dbReference type="Pfam" id="PF00082"/>
    </source>
</evidence>
<reference evidence="11 12" key="1">
    <citation type="journal article" date="2019" name="Nat. Plants">
        <title>Stout camphor tree genome fills gaps in understanding of flowering plant genome evolution.</title>
        <authorList>
            <person name="Chaw S.M."/>
            <person name="Liu Y.C."/>
            <person name="Wu Y.W."/>
            <person name="Wang H.Y."/>
            <person name="Lin C.I."/>
            <person name="Wu C.S."/>
            <person name="Ke H.M."/>
            <person name="Chang L.Y."/>
            <person name="Hsu C.Y."/>
            <person name="Yang H.T."/>
            <person name="Sudianto E."/>
            <person name="Hsu M.H."/>
            <person name="Wu K.P."/>
            <person name="Wang L.N."/>
            <person name="Leebens-Mack J.H."/>
            <person name="Tsai I.J."/>
        </authorList>
    </citation>
    <scope>NUCLEOTIDE SEQUENCE [LARGE SCALE GENOMIC DNA]</scope>
    <source>
        <strain evidence="12">cv. Chaw 1501</strain>
        <tissue evidence="11">Young leaves</tissue>
    </source>
</reference>
<dbReference type="Pfam" id="PF05922">
    <property type="entry name" value="Inhibitor_I9"/>
    <property type="match status" value="1"/>
</dbReference>
<feature type="domain" description="Peptidase S8/S53" evidence="8">
    <location>
        <begin position="149"/>
        <end position="594"/>
    </location>
</feature>
<dbReference type="PROSITE" id="PS51892">
    <property type="entry name" value="SUBTILASE"/>
    <property type="match status" value="1"/>
</dbReference>